<keyword evidence="1" id="KW-1133">Transmembrane helix</keyword>
<evidence type="ECO:0000313" key="2">
    <source>
        <dbReference type="EMBL" id="EDV19365.1"/>
    </source>
</evidence>
<feature type="transmembrane region" description="Helical" evidence="1">
    <location>
        <begin position="133"/>
        <end position="158"/>
    </location>
</feature>
<dbReference type="KEGG" id="tad:TRIADDRAFT_62184"/>
<feature type="transmembrane region" description="Helical" evidence="1">
    <location>
        <begin position="30"/>
        <end position="54"/>
    </location>
</feature>
<name>B3SD28_TRIAD</name>
<dbReference type="FunCoup" id="B3SD28">
    <property type="interactions" value="1"/>
</dbReference>
<keyword evidence="1" id="KW-0812">Transmembrane</keyword>
<feature type="transmembrane region" description="Helical" evidence="1">
    <location>
        <begin position="60"/>
        <end position="85"/>
    </location>
</feature>
<protein>
    <recommendedName>
        <fullName evidence="4">MARVEL domain-containing protein</fullName>
    </recommendedName>
</protein>
<dbReference type="EMBL" id="DS985275">
    <property type="protein sequence ID" value="EDV19365.1"/>
    <property type="molecule type" value="Genomic_DNA"/>
</dbReference>
<dbReference type="PhylomeDB" id="B3SD28"/>
<evidence type="ECO:0000256" key="1">
    <source>
        <dbReference type="SAM" id="Phobius"/>
    </source>
</evidence>
<dbReference type="RefSeq" id="XP_002118140.1">
    <property type="nucleotide sequence ID" value="XM_002118104.1"/>
</dbReference>
<dbReference type="AlphaFoldDB" id="B3SD28"/>
<evidence type="ECO:0000313" key="3">
    <source>
        <dbReference type="Proteomes" id="UP000009022"/>
    </source>
</evidence>
<proteinExistence type="predicted"/>
<organism evidence="2 3">
    <name type="scientific">Trichoplax adhaerens</name>
    <name type="common">Trichoplax reptans</name>
    <dbReference type="NCBI Taxonomy" id="10228"/>
    <lineage>
        <taxon>Eukaryota</taxon>
        <taxon>Metazoa</taxon>
        <taxon>Placozoa</taxon>
        <taxon>Uniplacotomia</taxon>
        <taxon>Trichoplacea</taxon>
        <taxon>Trichoplacidae</taxon>
        <taxon>Trichoplax</taxon>
    </lineage>
</organism>
<evidence type="ECO:0008006" key="4">
    <source>
        <dbReference type="Google" id="ProtNLM"/>
    </source>
</evidence>
<dbReference type="InParanoid" id="B3SD28"/>
<sequence length="213" mass="23306">MATGLQTRTKKSPIDLNNPLALPSECRSPLLILSIGQTTIGIASFLLGIIGFLLPNNQLNGAIVLGVNIWAGLIYMLTGATGLSLHSKHQSYMTHLFFSFSMLSVALTFVHFFIFLGFSLINDRAIDTNWLSITSGVLAGLELIFSLISMALLGNFVYCRPNYTAIGFVDIANIQTEKKAIQYVSQTTYPRQSDFLHGKKLPVHEALPNSSIP</sequence>
<feature type="transmembrane region" description="Helical" evidence="1">
    <location>
        <begin position="97"/>
        <end position="121"/>
    </location>
</feature>
<keyword evidence="1" id="KW-0472">Membrane</keyword>
<gene>
    <name evidence="2" type="ORF">TRIADDRAFT_62184</name>
</gene>
<reference evidence="2 3" key="1">
    <citation type="journal article" date="2008" name="Nature">
        <title>The Trichoplax genome and the nature of placozoans.</title>
        <authorList>
            <person name="Srivastava M."/>
            <person name="Begovic E."/>
            <person name="Chapman J."/>
            <person name="Putnam N.H."/>
            <person name="Hellsten U."/>
            <person name="Kawashima T."/>
            <person name="Kuo A."/>
            <person name="Mitros T."/>
            <person name="Salamov A."/>
            <person name="Carpenter M.L."/>
            <person name="Signorovitch A.Y."/>
            <person name="Moreno M.A."/>
            <person name="Kamm K."/>
            <person name="Grimwood J."/>
            <person name="Schmutz J."/>
            <person name="Shapiro H."/>
            <person name="Grigoriev I.V."/>
            <person name="Buss L.W."/>
            <person name="Schierwater B."/>
            <person name="Dellaporta S.L."/>
            <person name="Rokhsar D.S."/>
        </authorList>
    </citation>
    <scope>NUCLEOTIDE SEQUENCE [LARGE SCALE GENOMIC DNA]</scope>
    <source>
        <strain evidence="2 3">Grell-BS-1999</strain>
    </source>
</reference>
<accession>B3SD28</accession>
<dbReference type="GeneID" id="6759375"/>
<dbReference type="CTD" id="6759375"/>
<dbReference type="Proteomes" id="UP000009022">
    <property type="component" value="Unassembled WGS sequence"/>
</dbReference>
<keyword evidence="3" id="KW-1185">Reference proteome</keyword>
<dbReference type="HOGENOM" id="CLU_1295866_0_0_1"/>